<dbReference type="GO" id="GO:0071555">
    <property type="term" value="P:cell wall organization"/>
    <property type="evidence" value="ECO:0007669"/>
    <property type="project" value="UniProtKB-UniRule"/>
</dbReference>
<dbReference type="HOGENOM" id="CLU_001992_2_1_1"/>
<dbReference type="Gramene" id="EFJ14209">
    <property type="protein sequence ID" value="EFJ14209"/>
    <property type="gene ID" value="SELMODRAFT_451100"/>
</dbReference>
<name>D8SMM3_SELML</name>
<keyword evidence="9" id="KW-1185">Reference proteome</keyword>
<feature type="chain" id="PRO_5003122858" description="Fucosyltransferase" evidence="7">
    <location>
        <begin position="23"/>
        <end position="502"/>
    </location>
</feature>
<dbReference type="PANTHER" id="PTHR31889">
    <property type="entry name" value="FUCOSYLTRANSFERASE 2-RELATED"/>
    <property type="match status" value="1"/>
</dbReference>
<protein>
    <recommendedName>
        <fullName evidence="6">Fucosyltransferase</fullName>
        <ecNumber evidence="6">2.4.1.-</ecNumber>
    </recommendedName>
</protein>
<reference evidence="8 9" key="1">
    <citation type="journal article" date="2011" name="Science">
        <title>The Selaginella genome identifies genetic changes associated with the evolution of vascular plants.</title>
        <authorList>
            <person name="Banks J.A."/>
            <person name="Nishiyama T."/>
            <person name="Hasebe M."/>
            <person name="Bowman J.L."/>
            <person name="Gribskov M."/>
            <person name="dePamphilis C."/>
            <person name="Albert V.A."/>
            <person name="Aono N."/>
            <person name="Aoyama T."/>
            <person name="Ambrose B.A."/>
            <person name="Ashton N.W."/>
            <person name="Axtell M.J."/>
            <person name="Barker E."/>
            <person name="Barker M.S."/>
            <person name="Bennetzen J.L."/>
            <person name="Bonawitz N.D."/>
            <person name="Chapple C."/>
            <person name="Cheng C."/>
            <person name="Correa L.G."/>
            <person name="Dacre M."/>
            <person name="DeBarry J."/>
            <person name="Dreyer I."/>
            <person name="Elias M."/>
            <person name="Engstrom E.M."/>
            <person name="Estelle M."/>
            <person name="Feng L."/>
            <person name="Finet C."/>
            <person name="Floyd S.K."/>
            <person name="Frommer W.B."/>
            <person name="Fujita T."/>
            <person name="Gramzow L."/>
            <person name="Gutensohn M."/>
            <person name="Harholt J."/>
            <person name="Hattori M."/>
            <person name="Heyl A."/>
            <person name="Hirai T."/>
            <person name="Hiwatashi Y."/>
            <person name="Ishikawa M."/>
            <person name="Iwata M."/>
            <person name="Karol K.G."/>
            <person name="Koehler B."/>
            <person name="Kolukisaoglu U."/>
            <person name="Kubo M."/>
            <person name="Kurata T."/>
            <person name="Lalonde S."/>
            <person name="Li K."/>
            <person name="Li Y."/>
            <person name="Litt A."/>
            <person name="Lyons E."/>
            <person name="Manning G."/>
            <person name="Maruyama T."/>
            <person name="Michael T.P."/>
            <person name="Mikami K."/>
            <person name="Miyazaki S."/>
            <person name="Morinaga S."/>
            <person name="Murata T."/>
            <person name="Mueller-Roeber B."/>
            <person name="Nelson D.R."/>
            <person name="Obara M."/>
            <person name="Oguri Y."/>
            <person name="Olmstead R.G."/>
            <person name="Onodera N."/>
            <person name="Petersen B.L."/>
            <person name="Pils B."/>
            <person name="Prigge M."/>
            <person name="Rensing S.A."/>
            <person name="Riano-Pachon D.M."/>
            <person name="Roberts A.W."/>
            <person name="Sato Y."/>
            <person name="Scheller H.V."/>
            <person name="Schulz B."/>
            <person name="Schulz C."/>
            <person name="Shakirov E.V."/>
            <person name="Shibagaki N."/>
            <person name="Shinohara N."/>
            <person name="Shippen D.E."/>
            <person name="Soerensen I."/>
            <person name="Sotooka R."/>
            <person name="Sugimoto N."/>
            <person name="Sugita M."/>
            <person name="Sumikawa N."/>
            <person name="Tanurdzic M."/>
            <person name="Theissen G."/>
            <person name="Ulvskov P."/>
            <person name="Wakazuki S."/>
            <person name="Weng J.K."/>
            <person name="Willats W.W."/>
            <person name="Wipf D."/>
            <person name="Wolf P.G."/>
            <person name="Yang L."/>
            <person name="Zimmer A.D."/>
            <person name="Zhu Q."/>
            <person name="Mitros T."/>
            <person name="Hellsten U."/>
            <person name="Loque D."/>
            <person name="Otillar R."/>
            <person name="Salamov A."/>
            <person name="Schmutz J."/>
            <person name="Shapiro H."/>
            <person name="Lindquist E."/>
            <person name="Lucas S."/>
            <person name="Rokhsar D."/>
            <person name="Grigoriev I.V."/>
        </authorList>
    </citation>
    <scope>NUCLEOTIDE SEQUENCE [LARGE SCALE GENOMIC DNA]</scope>
</reference>
<evidence type="ECO:0000256" key="2">
    <source>
        <dbReference type="ARBA" id="ARBA00022676"/>
    </source>
</evidence>
<gene>
    <name evidence="8" type="primary">GT37A5-2</name>
    <name evidence="8" type="ORF">SELMODRAFT_451100</name>
</gene>
<keyword evidence="4" id="KW-0325">Glycoprotein</keyword>
<dbReference type="STRING" id="88036.D8SMM3"/>
<feature type="signal peptide" evidence="7">
    <location>
        <begin position="1"/>
        <end position="22"/>
    </location>
</feature>
<proteinExistence type="inferred from homology"/>
<keyword evidence="6" id="KW-0333">Golgi apparatus</keyword>
<dbReference type="OMA" id="TRYYKAY"/>
<evidence type="ECO:0000256" key="4">
    <source>
        <dbReference type="ARBA" id="ARBA00023180"/>
    </source>
</evidence>
<dbReference type="FunFam" id="3.40.50.11340:FF:000005">
    <property type="entry name" value="Galactoside 2-alpha-L-fucosyltransferase"/>
    <property type="match status" value="1"/>
</dbReference>
<dbReference type="Gene3D" id="3.40.50.11340">
    <property type="match status" value="1"/>
</dbReference>
<dbReference type="GeneID" id="9644784"/>
<keyword evidence="7" id="KW-0732">Signal</keyword>
<dbReference type="InterPro" id="IPR004938">
    <property type="entry name" value="XG_FTase"/>
</dbReference>
<dbReference type="OrthoDB" id="428346at2759"/>
<dbReference type="KEGG" id="smo:SELMODRAFT_451100"/>
<dbReference type="EC" id="2.4.1.-" evidence="6"/>
<dbReference type="FunCoup" id="D8SMM3">
    <property type="interactions" value="1743"/>
</dbReference>
<evidence type="ECO:0000256" key="3">
    <source>
        <dbReference type="ARBA" id="ARBA00022679"/>
    </source>
</evidence>
<evidence type="ECO:0000256" key="6">
    <source>
        <dbReference type="RuleBase" id="RU367004"/>
    </source>
</evidence>
<dbReference type="EMBL" id="GL377628">
    <property type="protein sequence ID" value="EFJ14209.1"/>
    <property type="molecule type" value="Genomic_DNA"/>
</dbReference>
<dbReference type="Gene3D" id="3.40.50.11350">
    <property type="match status" value="1"/>
</dbReference>
<dbReference type="GO" id="GO:0009969">
    <property type="term" value="P:xyloglucan biosynthetic process"/>
    <property type="evidence" value="ECO:0000318"/>
    <property type="project" value="GO_Central"/>
</dbReference>
<keyword evidence="3 6" id="KW-0808">Transferase</keyword>
<accession>D8SMM3</accession>
<dbReference type="GO" id="GO:0042546">
    <property type="term" value="P:cell wall biogenesis"/>
    <property type="evidence" value="ECO:0007669"/>
    <property type="project" value="InterPro"/>
</dbReference>
<sequence length="502" mass="57210">MPRVSEAATIVLFLFFLAVVWFQHEKIKFFISRNERSNHSAASDASCSRANFYNLLPAREDHGKCKSRFEQHRYGKRDWEYVPSEYLIDRLRTYEEFHARCTRGNRQTWFNSSTATENSDCKFILWLGNSGLGNKMVSIAATFLYALLSRRVLLIDPAEDMEALFCEPFPRSSWFAPRDVPLEFLRSDEFRISFDKCHPGTAKFSRHAYIEIMNGYDSIGDKFFCEKQQQNISDQFPWLTITTNLYFVPSLYYVPSFRTELDKLFPRQEAAVFQHLVKYLFHPSNAAWDRATRFYDTYMAGSSKLVGVQMRVLPNFQDLSRRAQNFSDAMVQCLLQSKLLPDVSVASNLSASGKIIGVVVASLDEQYFDGLREIYVSSPTVDGSLVRVFAPSKERWQQTNDRNHDEKALADMLLLSFCAELVTSPGSTFGYAAQGLGGVKPWLLNEKTCSKLDSTEPCFHAKVFYGCNCHSSSEAKSVQNNARSCPDVPWGLQTSPSQKTGS</sequence>
<comment type="function">
    <text evidence="6">May be involved in cell wall biosynthesis.</text>
</comment>
<comment type="subcellular location">
    <subcellularLocation>
        <location evidence="6">Golgi apparatus</location>
        <location evidence="6">Golgi stack membrane</location>
        <topology evidence="6">Single-pass type II membrane protein</topology>
    </subcellularLocation>
</comment>
<evidence type="ECO:0000313" key="9">
    <source>
        <dbReference type="Proteomes" id="UP000001514"/>
    </source>
</evidence>
<dbReference type="Proteomes" id="UP000001514">
    <property type="component" value="Unassembled WGS sequence"/>
</dbReference>
<evidence type="ECO:0000256" key="5">
    <source>
        <dbReference type="ARBA" id="ARBA00023316"/>
    </source>
</evidence>
<evidence type="ECO:0000256" key="1">
    <source>
        <dbReference type="ARBA" id="ARBA00010481"/>
    </source>
</evidence>
<dbReference type="PANTHER" id="PTHR31889:SF2">
    <property type="entry name" value="FUCOSYLTRANSFERASE 3"/>
    <property type="match status" value="1"/>
</dbReference>
<comment type="similarity">
    <text evidence="1 6">Belongs to the glycosyltransferase 37 family.</text>
</comment>
<evidence type="ECO:0000313" key="8">
    <source>
        <dbReference type="EMBL" id="EFJ14209.1"/>
    </source>
</evidence>
<dbReference type="eggNOG" id="ENOG502QTTA">
    <property type="taxonomic scope" value="Eukaryota"/>
</dbReference>
<dbReference type="AlphaFoldDB" id="D8SMM3"/>
<evidence type="ECO:0000256" key="7">
    <source>
        <dbReference type="SAM" id="SignalP"/>
    </source>
</evidence>
<dbReference type="InParanoid" id="D8SMM3"/>
<keyword evidence="5 6" id="KW-0961">Cell wall biogenesis/degradation</keyword>
<organism evidence="9">
    <name type="scientific">Selaginella moellendorffii</name>
    <name type="common">Spikemoss</name>
    <dbReference type="NCBI Taxonomy" id="88036"/>
    <lineage>
        <taxon>Eukaryota</taxon>
        <taxon>Viridiplantae</taxon>
        <taxon>Streptophyta</taxon>
        <taxon>Embryophyta</taxon>
        <taxon>Tracheophyta</taxon>
        <taxon>Lycopodiopsida</taxon>
        <taxon>Selaginellales</taxon>
        <taxon>Selaginellaceae</taxon>
        <taxon>Selaginella</taxon>
    </lineage>
</organism>
<dbReference type="GO" id="GO:0032580">
    <property type="term" value="C:Golgi cisterna membrane"/>
    <property type="evidence" value="ECO:0007669"/>
    <property type="project" value="UniProtKB-SubCell"/>
</dbReference>
<dbReference type="Pfam" id="PF03254">
    <property type="entry name" value="XG_FTase"/>
    <property type="match status" value="1"/>
</dbReference>
<keyword evidence="2 6" id="KW-0328">Glycosyltransferase</keyword>
<dbReference type="GO" id="GO:0008107">
    <property type="term" value="F:galactoside 2-alpha-L-fucosyltransferase activity"/>
    <property type="evidence" value="ECO:0007669"/>
    <property type="project" value="InterPro"/>
</dbReference>